<sequence length="174" mass="19697">MYMQYDVPTPSSSDVSWSRNSTVLVCPPASRHPTCRTCHKRYCFPRVALGRALTTIDTVRIGIIYTHMDGYILMRWYHIGCVAPPNDLMAHDIEGLSERAMRPYRAAIFDWLGRKPCIERLLCPSGHLGINPLHDDPFSSPTYTKRGTFSQLSYPPASSFSPLSYCESPRTLLP</sequence>
<keyword evidence="2" id="KW-1185">Reference proteome</keyword>
<evidence type="ECO:0000313" key="1">
    <source>
        <dbReference type="EMBL" id="OQR97694.1"/>
    </source>
</evidence>
<comment type="caution">
    <text evidence="1">The sequence shown here is derived from an EMBL/GenBank/DDBJ whole genome shotgun (WGS) entry which is preliminary data.</text>
</comment>
<name>A0A1V9ZI82_ACHHY</name>
<dbReference type="EMBL" id="JNBR01000099">
    <property type="protein sequence ID" value="OQR97694.1"/>
    <property type="molecule type" value="Genomic_DNA"/>
</dbReference>
<evidence type="ECO:0000313" key="2">
    <source>
        <dbReference type="Proteomes" id="UP000243579"/>
    </source>
</evidence>
<protein>
    <recommendedName>
        <fullName evidence="3">PARP-type domain-containing protein</fullName>
    </recommendedName>
</protein>
<proteinExistence type="predicted"/>
<dbReference type="OrthoDB" id="67494at2759"/>
<dbReference type="Proteomes" id="UP000243579">
    <property type="component" value="Unassembled WGS sequence"/>
</dbReference>
<gene>
    <name evidence="1" type="ORF">ACHHYP_10139</name>
</gene>
<evidence type="ECO:0008006" key="3">
    <source>
        <dbReference type="Google" id="ProtNLM"/>
    </source>
</evidence>
<organism evidence="1 2">
    <name type="scientific">Achlya hypogyna</name>
    <name type="common">Oomycete</name>
    <name type="synonym">Protoachlya hypogyna</name>
    <dbReference type="NCBI Taxonomy" id="1202772"/>
    <lineage>
        <taxon>Eukaryota</taxon>
        <taxon>Sar</taxon>
        <taxon>Stramenopiles</taxon>
        <taxon>Oomycota</taxon>
        <taxon>Saprolegniomycetes</taxon>
        <taxon>Saprolegniales</taxon>
        <taxon>Achlyaceae</taxon>
        <taxon>Achlya</taxon>
    </lineage>
</organism>
<accession>A0A1V9ZI82</accession>
<dbReference type="AlphaFoldDB" id="A0A1V9ZI82"/>
<reference evidence="1 2" key="1">
    <citation type="journal article" date="2014" name="Genome Biol. Evol.">
        <title>The secreted proteins of Achlya hypogyna and Thraustotheca clavata identify the ancestral oomycete secretome and reveal gene acquisitions by horizontal gene transfer.</title>
        <authorList>
            <person name="Misner I."/>
            <person name="Blouin N."/>
            <person name="Leonard G."/>
            <person name="Richards T.A."/>
            <person name="Lane C.E."/>
        </authorList>
    </citation>
    <scope>NUCLEOTIDE SEQUENCE [LARGE SCALE GENOMIC DNA]</scope>
    <source>
        <strain evidence="1 2">ATCC 48635</strain>
    </source>
</reference>